<dbReference type="PROSITE" id="PS51732">
    <property type="entry name" value="ASN_GLN_ASE_3"/>
    <property type="match status" value="1"/>
</dbReference>
<dbReference type="InterPro" id="IPR006034">
    <property type="entry name" value="Asparaginase/glutaminase-like"/>
</dbReference>
<dbReference type="InterPro" id="IPR020827">
    <property type="entry name" value="Asparaginase/glutaminase_AS1"/>
</dbReference>
<reference evidence="5 6" key="1">
    <citation type="submission" date="2019-12" db="EMBL/GenBank/DDBJ databases">
        <title>Multi-Generational Helicobacter saguini Isolates.</title>
        <authorList>
            <person name="Mannion A."/>
            <person name="Shen Z."/>
            <person name="Fox J.G."/>
        </authorList>
    </citation>
    <scope>NUCLEOTIDE SEQUENCE [LARGE SCALE GENOMIC DNA]</scope>
    <source>
        <strain evidence="6">16-048 (F4)</strain>
    </source>
</reference>
<dbReference type="GO" id="GO:0004067">
    <property type="term" value="F:asparaginase activity"/>
    <property type="evidence" value="ECO:0007669"/>
    <property type="project" value="UniProtKB-UniRule"/>
</dbReference>
<dbReference type="PRINTS" id="PR00139">
    <property type="entry name" value="ASNGLNASE"/>
</dbReference>
<evidence type="ECO:0000259" key="4">
    <source>
        <dbReference type="Pfam" id="PF00710"/>
    </source>
</evidence>
<dbReference type="InterPro" id="IPR037152">
    <property type="entry name" value="L-asparaginase_N_sf"/>
</dbReference>
<dbReference type="Proteomes" id="UP000477070">
    <property type="component" value="Unassembled WGS sequence"/>
</dbReference>
<dbReference type="GO" id="GO:0006520">
    <property type="term" value="P:amino acid metabolic process"/>
    <property type="evidence" value="ECO:0007669"/>
    <property type="project" value="InterPro"/>
</dbReference>
<dbReference type="AlphaFoldDB" id="A0A6B0HY37"/>
<dbReference type="PANTHER" id="PTHR11707">
    <property type="entry name" value="L-ASPARAGINASE"/>
    <property type="match status" value="1"/>
</dbReference>
<feature type="compositionally biased region" description="Basic and acidic residues" evidence="3">
    <location>
        <begin position="361"/>
        <end position="375"/>
    </location>
</feature>
<comment type="similarity">
    <text evidence="1">Belongs to the asparaginase 1 family.</text>
</comment>
<dbReference type="SMART" id="SM00870">
    <property type="entry name" value="Asparaginase"/>
    <property type="match status" value="1"/>
</dbReference>
<evidence type="ECO:0000313" key="6">
    <source>
        <dbReference type="Proteomes" id="UP000477070"/>
    </source>
</evidence>
<dbReference type="InterPro" id="IPR027474">
    <property type="entry name" value="L-asparaginase_N"/>
</dbReference>
<gene>
    <name evidence="5" type="ORF">DCO61_07235</name>
</gene>
<dbReference type="InterPro" id="IPR027473">
    <property type="entry name" value="L-asparaginase_C"/>
</dbReference>
<evidence type="ECO:0000256" key="1">
    <source>
        <dbReference type="ARBA" id="ARBA00010518"/>
    </source>
</evidence>
<evidence type="ECO:0000256" key="3">
    <source>
        <dbReference type="SAM" id="MobiDB-lite"/>
    </source>
</evidence>
<dbReference type="Gene3D" id="3.40.50.1170">
    <property type="entry name" value="L-asparaginase, N-terminal domain"/>
    <property type="match status" value="1"/>
</dbReference>
<dbReference type="PROSITE" id="PS00144">
    <property type="entry name" value="ASN_GLN_ASE_1"/>
    <property type="match status" value="1"/>
</dbReference>
<dbReference type="EMBL" id="QBIU01000001">
    <property type="protein sequence ID" value="MWV69796.1"/>
    <property type="molecule type" value="Genomic_DNA"/>
</dbReference>
<comment type="caution">
    <text evidence="5">The sequence shown here is derived from an EMBL/GenBank/DDBJ whole genome shotgun (WGS) entry which is preliminary data.</text>
</comment>
<evidence type="ECO:0000256" key="2">
    <source>
        <dbReference type="PROSITE-ProRule" id="PRU10099"/>
    </source>
</evidence>
<sequence>MKKNILILATGGTIAGESYESYYKAGIKAIDSITSLLPREITQNVNIFSKQICNIDSVEMNFKVWFRLYFEILQVIESKSLDTKNSKFHNIDSIIITHGTDTLEESSFFIYLLLESMLCKCGVSVIFTGSMRTLGDVCSDVLSNLSVAFKVAISKDSKGVLVVFNDKIFSPKNVVKINMNDVNAFGSVNGGVMGVLESGGVKFFSENFVKKAKILSEFESEFKLGFLEFLKIETNELANFLDSKLSFLESKLEFIESSLPKVHILYAYADDNVGDLATFLKQKGAAGVVIAACGAGNISAKNKEILESLMDLDSNISQDSKIMQDSTNLKDFLCLKDSKNPQDSKKADSKNHNFSRKKLRKDSIESIKKNHKEDSIESINKKQKPFIVALSSRVLNGIIPKEPLKYLESNLQDSKIDYNAKFTESKNQKDSKVDSINLSPTHHPFLNKVDSIESNTKKVDVSHSLNMTDNLDSINHNLGLKKPTKFISTNNLNPTKSRILLTLLLTKTNDKDKIQHFFLEI</sequence>
<dbReference type="SUPFAM" id="SSF53774">
    <property type="entry name" value="Glutaminase/Asparaginase"/>
    <property type="match status" value="1"/>
</dbReference>
<dbReference type="PANTHER" id="PTHR11707:SF28">
    <property type="entry name" value="60 KDA LYSOPHOSPHOLIPASE"/>
    <property type="match status" value="1"/>
</dbReference>
<name>A0A6B0HY37_9HELI</name>
<feature type="domain" description="L-asparaginase N-terminal" evidence="4">
    <location>
        <begin position="4"/>
        <end position="206"/>
    </location>
</feature>
<organism evidence="5 6">
    <name type="scientific">Helicobacter saguini</name>
    <dbReference type="NCBI Taxonomy" id="1548018"/>
    <lineage>
        <taxon>Bacteria</taxon>
        <taxon>Pseudomonadati</taxon>
        <taxon>Campylobacterota</taxon>
        <taxon>Epsilonproteobacteria</taxon>
        <taxon>Campylobacterales</taxon>
        <taxon>Helicobacteraceae</taxon>
        <taxon>Helicobacter</taxon>
    </lineage>
</organism>
<evidence type="ECO:0000313" key="5">
    <source>
        <dbReference type="EMBL" id="MWV69796.1"/>
    </source>
</evidence>
<dbReference type="InterPro" id="IPR036152">
    <property type="entry name" value="Asp/glu_Ase-like_sf"/>
</dbReference>
<feature type="compositionally biased region" description="Basic and acidic residues" evidence="3">
    <location>
        <begin position="340"/>
        <end position="351"/>
    </location>
</feature>
<feature type="active site" evidence="2">
    <location>
        <position position="13"/>
    </location>
</feature>
<proteinExistence type="inferred from homology"/>
<feature type="region of interest" description="Disordered" evidence="3">
    <location>
        <begin position="340"/>
        <end position="376"/>
    </location>
</feature>
<protein>
    <recommendedName>
        <fullName evidence="4">L-asparaginase N-terminal domain-containing protein</fullName>
    </recommendedName>
</protein>
<dbReference type="Gene3D" id="3.40.50.40">
    <property type="match status" value="2"/>
</dbReference>
<accession>A0A6B0HY37</accession>
<dbReference type="Pfam" id="PF00710">
    <property type="entry name" value="Asparaginase"/>
    <property type="match status" value="1"/>
</dbReference>